<dbReference type="NCBIfam" id="TIGR02080">
    <property type="entry name" value="O_succ_thio_ly"/>
    <property type="match status" value="1"/>
</dbReference>
<evidence type="ECO:0000313" key="6">
    <source>
        <dbReference type="Proteomes" id="UP000578091"/>
    </source>
</evidence>
<comment type="cofactor">
    <cofactor evidence="1 4">
        <name>pyridoxal 5'-phosphate</name>
        <dbReference type="ChEBI" id="CHEBI:597326"/>
    </cofactor>
</comment>
<evidence type="ECO:0000256" key="4">
    <source>
        <dbReference type="RuleBase" id="RU362118"/>
    </source>
</evidence>
<dbReference type="EMBL" id="JACCKA010000091">
    <property type="protein sequence ID" value="NZA28302.1"/>
    <property type="molecule type" value="Genomic_DNA"/>
</dbReference>
<dbReference type="InterPro" id="IPR015422">
    <property type="entry name" value="PyrdxlP-dep_Trfase_small"/>
</dbReference>
<dbReference type="Gene3D" id="3.90.1150.10">
    <property type="entry name" value="Aspartate Aminotransferase, domain 1"/>
    <property type="match status" value="1"/>
</dbReference>
<dbReference type="Pfam" id="PF01053">
    <property type="entry name" value="Cys_Met_Meta_PP"/>
    <property type="match status" value="1"/>
</dbReference>
<dbReference type="NCBIfam" id="NF006450">
    <property type="entry name" value="PRK08776.1"/>
    <property type="match status" value="1"/>
</dbReference>
<dbReference type="GO" id="GO:0030170">
    <property type="term" value="F:pyridoxal phosphate binding"/>
    <property type="evidence" value="ECO:0007669"/>
    <property type="project" value="InterPro"/>
</dbReference>
<dbReference type="InterPro" id="IPR011821">
    <property type="entry name" value="O_succ_thio_ly"/>
</dbReference>
<name>A0A853JHV5_9GAMM</name>
<accession>A0A853JHV5</accession>
<dbReference type="FunFam" id="3.90.1150.10:FF:000033">
    <property type="entry name" value="Cystathionine gamma-synthase"/>
    <property type="match status" value="1"/>
</dbReference>
<comment type="similarity">
    <text evidence="4">Belongs to the trans-sulfuration enzymes family.</text>
</comment>
<dbReference type="SUPFAM" id="SSF53383">
    <property type="entry name" value="PLP-dependent transferases"/>
    <property type="match status" value="1"/>
</dbReference>
<dbReference type="GO" id="GO:0019346">
    <property type="term" value="P:transsulfuration"/>
    <property type="evidence" value="ECO:0007669"/>
    <property type="project" value="InterPro"/>
</dbReference>
<keyword evidence="5" id="KW-0456">Lyase</keyword>
<dbReference type="GO" id="GO:0019343">
    <property type="term" value="P:cysteine biosynthetic process via cystathionine"/>
    <property type="evidence" value="ECO:0007669"/>
    <property type="project" value="TreeGrafter"/>
</dbReference>
<evidence type="ECO:0000313" key="5">
    <source>
        <dbReference type="EMBL" id="NZA28302.1"/>
    </source>
</evidence>
<dbReference type="PANTHER" id="PTHR11808:SF75">
    <property type="entry name" value="CYSTATHIONINE GAMMA-SYNTHASE"/>
    <property type="match status" value="1"/>
</dbReference>
<keyword evidence="6" id="KW-1185">Reference proteome</keyword>
<dbReference type="Proteomes" id="UP000578091">
    <property type="component" value="Unassembled WGS sequence"/>
</dbReference>
<dbReference type="Gene3D" id="3.40.640.10">
    <property type="entry name" value="Type I PLP-dependent aspartate aminotransferase-like (Major domain)"/>
    <property type="match status" value="1"/>
</dbReference>
<gene>
    <name evidence="5" type="ORF">H0E84_18155</name>
</gene>
<dbReference type="InterPro" id="IPR015424">
    <property type="entry name" value="PyrdxlP-dep_Trfase"/>
</dbReference>
<dbReference type="InterPro" id="IPR000277">
    <property type="entry name" value="Cys/Met-Metab_PyrdxlP-dep_enz"/>
</dbReference>
<evidence type="ECO:0000256" key="1">
    <source>
        <dbReference type="ARBA" id="ARBA00001933"/>
    </source>
</evidence>
<keyword evidence="2 3" id="KW-0663">Pyridoxal phosphate</keyword>
<dbReference type="GO" id="GO:0005737">
    <property type="term" value="C:cytoplasm"/>
    <property type="evidence" value="ECO:0007669"/>
    <property type="project" value="TreeGrafter"/>
</dbReference>
<sequence length="412" mass="43258">MSTLDQTAAAPCPAPATRAVRAGIDRDPAFGAVTPPLVLSSNFSFAGFAAKREYDYTRSGNPTRDLLGEALAELEGGAGGVVTSTGMSAITLLLHALLEPGDRLVVPHDAYGGSWRLFDALARKGHFELITADLTDPRSLAEALAQSPKLVLVETPSNPLLRITDLRFVIEAAHRAGALVAVDNTFLSPALQVPVAFGADAVLHSTTKYINGHSDVVGGALVAATAELHQQFSWWANALGITGAPFDSFLTLRGLRTLDARLRVHQENAAAIAAQLQAHPAVARVYWPGLETHPGHAIAARQQRGFGAMLSVELCGEGAAAQERAVRAFVEGLRHFTLAESLGGVESLIAHPATMTHAAMTPEARAKAGIPEGLLRLSVGIEALEDLQADLADALSRATAAQQAAARKRVDA</sequence>
<dbReference type="FunFam" id="3.40.640.10:FF:000038">
    <property type="entry name" value="Cystathionine gamma-synthase"/>
    <property type="match status" value="1"/>
</dbReference>
<dbReference type="CDD" id="cd00614">
    <property type="entry name" value="CGS_like"/>
    <property type="match status" value="1"/>
</dbReference>
<proteinExistence type="inferred from homology"/>
<reference evidence="5 6" key="1">
    <citation type="submission" date="2020-07" db="EMBL/GenBank/DDBJ databases">
        <title>Luteimonas sp. SJ-92.</title>
        <authorList>
            <person name="Huang X.-X."/>
            <person name="Xu L."/>
            <person name="Sun J.-Q."/>
        </authorList>
    </citation>
    <scope>NUCLEOTIDE SEQUENCE [LARGE SCALE GENOMIC DNA]</scope>
    <source>
        <strain evidence="5 6">SJ-92</strain>
    </source>
</reference>
<dbReference type="AlphaFoldDB" id="A0A853JHV5"/>
<feature type="modified residue" description="N6-(pyridoxal phosphate)lysine" evidence="3">
    <location>
        <position position="208"/>
    </location>
</feature>
<evidence type="ECO:0000256" key="3">
    <source>
        <dbReference type="PIRSR" id="PIRSR001434-2"/>
    </source>
</evidence>
<dbReference type="PIRSF" id="PIRSF001434">
    <property type="entry name" value="CGS"/>
    <property type="match status" value="1"/>
</dbReference>
<dbReference type="InterPro" id="IPR015421">
    <property type="entry name" value="PyrdxlP-dep_Trfase_major"/>
</dbReference>
<comment type="caution">
    <text evidence="5">The sequence shown here is derived from an EMBL/GenBank/DDBJ whole genome shotgun (WGS) entry which is preliminary data.</text>
</comment>
<dbReference type="GO" id="GO:0004123">
    <property type="term" value="F:cystathionine gamma-lyase activity"/>
    <property type="evidence" value="ECO:0007669"/>
    <property type="project" value="TreeGrafter"/>
</dbReference>
<dbReference type="GO" id="GO:0009086">
    <property type="term" value="P:methionine biosynthetic process"/>
    <property type="evidence" value="ECO:0007669"/>
    <property type="project" value="UniProtKB-ARBA"/>
</dbReference>
<organism evidence="5 6">
    <name type="scientific">Luteimonas salinisoli</name>
    <dbReference type="NCBI Taxonomy" id="2752307"/>
    <lineage>
        <taxon>Bacteria</taxon>
        <taxon>Pseudomonadati</taxon>
        <taxon>Pseudomonadota</taxon>
        <taxon>Gammaproteobacteria</taxon>
        <taxon>Lysobacterales</taxon>
        <taxon>Lysobacteraceae</taxon>
        <taxon>Luteimonas</taxon>
    </lineage>
</organism>
<dbReference type="GO" id="GO:0003962">
    <property type="term" value="F:cystathionine gamma-synthase activity"/>
    <property type="evidence" value="ECO:0007669"/>
    <property type="project" value="TreeGrafter"/>
</dbReference>
<dbReference type="RefSeq" id="WP_180680057.1">
    <property type="nucleotide sequence ID" value="NZ_JACCKA010000091.1"/>
</dbReference>
<protein>
    <submittedName>
        <fullName evidence="5">O-succinylhomoserine (Thiol)-lyase</fullName>
    </submittedName>
</protein>
<evidence type="ECO:0000256" key="2">
    <source>
        <dbReference type="ARBA" id="ARBA00022898"/>
    </source>
</evidence>
<dbReference type="PANTHER" id="PTHR11808">
    <property type="entry name" value="TRANS-SULFURATION ENZYME FAMILY MEMBER"/>
    <property type="match status" value="1"/>
</dbReference>